<feature type="transmembrane region" description="Helical" evidence="11">
    <location>
        <begin position="144"/>
        <end position="167"/>
    </location>
</feature>
<keyword evidence="7" id="KW-0915">Sodium</keyword>
<evidence type="ECO:0000256" key="1">
    <source>
        <dbReference type="ARBA" id="ARBA00004141"/>
    </source>
</evidence>
<comment type="similarity">
    <text evidence="2">Belongs to the monovalent cation:proton antiporter 2 (CPA2) transporter (TC 2.A.37) family.</text>
</comment>
<gene>
    <name evidence="13" type="ORF">ACFQZ7_13320</name>
</gene>
<evidence type="ECO:0000256" key="2">
    <source>
        <dbReference type="ARBA" id="ARBA00005551"/>
    </source>
</evidence>
<feature type="domain" description="Cation/H+ exchanger transmembrane" evidence="12">
    <location>
        <begin position="12"/>
        <end position="375"/>
    </location>
</feature>
<accession>A0ABW3EI03</accession>
<dbReference type="Gene3D" id="1.20.1530.20">
    <property type="match status" value="1"/>
</dbReference>
<evidence type="ECO:0000256" key="6">
    <source>
        <dbReference type="ARBA" id="ARBA00022989"/>
    </source>
</evidence>
<feature type="transmembrane region" description="Helical" evidence="11">
    <location>
        <begin position="267"/>
        <end position="285"/>
    </location>
</feature>
<dbReference type="EMBL" id="JBHTIO010000060">
    <property type="protein sequence ID" value="MFD0898696.1"/>
    <property type="molecule type" value="Genomic_DNA"/>
</dbReference>
<dbReference type="InterPro" id="IPR004771">
    <property type="entry name" value="K/H_exchanger"/>
</dbReference>
<feature type="transmembrane region" description="Helical" evidence="11">
    <location>
        <begin position="355"/>
        <end position="374"/>
    </location>
</feature>
<feature type="transmembrane region" description="Helical" evidence="11">
    <location>
        <begin position="187"/>
        <end position="204"/>
    </location>
</feature>
<dbReference type="RefSeq" id="WP_137638317.1">
    <property type="nucleotide sequence ID" value="NZ_BJDN01000022.1"/>
</dbReference>
<evidence type="ECO:0000313" key="13">
    <source>
        <dbReference type="EMBL" id="MFD0898696.1"/>
    </source>
</evidence>
<keyword evidence="6 11" id="KW-1133">Transmembrane helix</keyword>
<keyword evidence="4" id="KW-0050">Antiport</keyword>
<sequence>MAFLGILCLILVTTLLAGHFSRKIGVPAVIGQLLVGIILGPALLNWIQPSSFMHDFSEVGVILLMFMAGLESDISLLKRYLRPGILVALVGVIFPLGLVTLVSLWFHFSLLLAVFMGVIFTATSVSISVEVLRELKLLDSKEGTTILAAAVVDDVLSVIILSVFVSLSGENTGGHTPSLMIGFIEQIGYFIGIYFVVKWIAPFLMRVSERFLIGASVTIMSLVICLSMAYLADLVGLSAVVGSFFAGIAVGQTPYKATIDHNVEPIGYAVFIPVFFVSIGLEMSFKGMGAALWFIIVLTIMAVLTKLIGGSLGARIAGFSWASGYTVGAGMVSRGEMALIIAQIGYQAKLIDPEYYSATIIAIVLTTLAAPFLLKHAAARQMRA</sequence>
<feature type="transmembrane region" description="Helical" evidence="11">
    <location>
        <begin position="112"/>
        <end position="132"/>
    </location>
</feature>
<evidence type="ECO:0000259" key="12">
    <source>
        <dbReference type="Pfam" id="PF00999"/>
    </source>
</evidence>
<feature type="transmembrane region" description="Helical" evidence="11">
    <location>
        <begin position="316"/>
        <end position="335"/>
    </location>
</feature>
<dbReference type="NCBIfam" id="TIGR00932">
    <property type="entry name" value="2a37"/>
    <property type="match status" value="1"/>
</dbReference>
<dbReference type="PANTHER" id="PTHR43562:SF3">
    <property type="entry name" value="SODIUM ION_PROTON EXCHANGER (EUROFUNG)"/>
    <property type="match status" value="1"/>
</dbReference>
<proteinExistence type="inferred from homology"/>
<dbReference type="InterPro" id="IPR006153">
    <property type="entry name" value="Cation/H_exchanger_TM"/>
</dbReference>
<evidence type="ECO:0000256" key="7">
    <source>
        <dbReference type="ARBA" id="ARBA00023053"/>
    </source>
</evidence>
<keyword evidence="8" id="KW-0406">Ion transport</keyword>
<evidence type="ECO:0000313" key="14">
    <source>
        <dbReference type="Proteomes" id="UP001597104"/>
    </source>
</evidence>
<feature type="transmembrane region" description="Helical" evidence="11">
    <location>
        <begin position="211"/>
        <end position="231"/>
    </location>
</feature>
<dbReference type="InterPro" id="IPR038770">
    <property type="entry name" value="Na+/solute_symporter_sf"/>
</dbReference>
<organism evidence="13 14">
    <name type="scientific">Loigolactobacillus binensis</name>
    <dbReference type="NCBI Taxonomy" id="2559922"/>
    <lineage>
        <taxon>Bacteria</taxon>
        <taxon>Bacillati</taxon>
        <taxon>Bacillota</taxon>
        <taxon>Bacilli</taxon>
        <taxon>Lactobacillales</taxon>
        <taxon>Lactobacillaceae</taxon>
        <taxon>Loigolactobacillus</taxon>
    </lineage>
</organism>
<feature type="transmembrane region" description="Helical" evidence="11">
    <location>
        <begin position="27"/>
        <end position="47"/>
    </location>
</feature>
<dbReference type="Pfam" id="PF00999">
    <property type="entry name" value="Na_H_Exchanger"/>
    <property type="match status" value="1"/>
</dbReference>
<evidence type="ECO:0000256" key="9">
    <source>
        <dbReference type="ARBA" id="ARBA00023136"/>
    </source>
</evidence>
<feature type="transmembrane region" description="Helical" evidence="11">
    <location>
        <begin position="237"/>
        <end position="255"/>
    </location>
</feature>
<keyword evidence="14" id="KW-1185">Reference proteome</keyword>
<feature type="transmembrane region" description="Helical" evidence="11">
    <location>
        <begin position="291"/>
        <end position="309"/>
    </location>
</feature>
<dbReference type="PANTHER" id="PTHR43562">
    <property type="entry name" value="NAPA-TYPE SODIUM/HYDROGEN ANTIPORTER"/>
    <property type="match status" value="1"/>
</dbReference>
<feature type="transmembrane region" description="Helical" evidence="11">
    <location>
        <begin position="85"/>
        <end position="106"/>
    </location>
</feature>
<evidence type="ECO:0000256" key="3">
    <source>
        <dbReference type="ARBA" id="ARBA00022448"/>
    </source>
</evidence>
<keyword evidence="3" id="KW-0813">Transport</keyword>
<comment type="subcellular location">
    <subcellularLocation>
        <location evidence="1">Membrane</location>
        <topology evidence="1">Multi-pass membrane protein</topology>
    </subcellularLocation>
</comment>
<protein>
    <submittedName>
        <fullName evidence="13">Cation:proton antiporter</fullName>
    </submittedName>
</protein>
<keyword evidence="10" id="KW-0739">Sodium transport</keyword>
<evidence type="ECO:0000256" key="11">
    <source>
        <dbReference type="SAM" id="Phobius"/>
    </source>
</evidence>
<dbReference type="Proteomes" id="UP001597104">
    <property type="component" value="Unassembled WGS sequence"/>
</dbReference>
<evidence type="ECO:0000256" key="10">
    <source>
        <dbReference type="ARBA" id="ARBA00023201"/>
    </source>
</evidence>
<keyword evidence="9 11" id="KW-0472">Membrane</keyword>
<name>A0ABW3EI03_9LACO</name>
<keyword evidence="5 11" id="KW-0812">Transmembrane</keyword>
<evidence type="ECO:0000256" key="5">
    <source>
        <dbReference type="ARBA" id="ARBA00022692"/>
    </source>
</evidence>
<evidence type="ECO:0000256" key="8">
    <source>
        <dbReference type="ARBA" id="ARBA00023065"/>
    </source>
</evidence>
<evidence type="ECO:0000256" key="4">
    <source>
        <dbReference type="ARBA" id="ARBA00022449"/>
    </source>
</evidence>
<comment type="caution">
    <text evidence="13">The sequence shown here is derived from an EMBL/GenBank/DDBJ whole genome shotgun (WGS) entry which is preliminary data.</text>
</comment>
<reference evidence="14" key="1">
    <citation type="journal article" date="2019" name="Int. J. Syst. Evol. Microbiol.">
        <title>The Global Catalogue of Microorganisms (GCM) 10K type strain sequencing project: providing services to taxonomists for standard genome sequencing and annotation.</title>
        <authorList>
            <consortium name="The Broad Institute Genomics Platform"/>
            <consortium name="The Broad Institute Genome Sequencing Center for Infectious Disease"/>
            <person name="Wu L."/>
            <person name="Ma J."/>
        </authorList>
    </citation>
    <scope>NUCLEOTIDE SEQUENCE [LARGE SCALE GENOMIC DNA]</scope>
    <source>
        <strain evidence="14">CCM 8925</strain>
    </source>
</reference>